<keyword evidence="5" id="KW-1185">Reference proteome</keyword>
<proteinExistence type="inferred from homology"/>
<feature type="region of interest" description="Disordered" evidence="3">
    <location>
        <begin position="139"/>
        <end position="161"/>
    </location>
</feature>
<evidence type="ECO:0000313" key="4">
    <source>
        <dbReference type="EMBL" id="BAM04942.1"/>
    </source>
</evidence>
<name>I0II54_PHYMF</name>
<dbReference type="GO" id="GO:0005829">
    <property type="term" value="C:cytosol"/>
    <property type="evidence" value="ECO:0007669"/>
    <property type="project" value="TreeGrafter"/>
</dbReference>
<dbReference type="HOGENOM" id="CLU_038716_3_0_0"/>
<evidence type="ECO:0008006" key="6">
    <source>
        <dbReference type="Google" id="ProtNLM"/>
    </source>
</evidence>
<evidence type="ECO:0000256" key="1">
    <source>
        <dbReference type="ARBA" id="ARBA00005564"/>
    </source>
</evidence>
<dbReference type="Proteomes" id="UP000007881">
    <property type="component" value="Chromosome"/>
</dbReference>
<dbReference type="KEGG" id="phm:PSMK_27830"/>
<dbReference type="PANTHER" id="PTHR30344">
    <property type="entry name" value="6-PHOSPHOGLUCONOLACTONASE-RELATED"/>
    <property type="match status" value="1"/>
</dbReference>
<dbReference type="SUPFAM" id="SSF51004">
    <property type="entry name" value="C-terminal (heme d1) domain of cytochrome cd1-nitrite reductase"/>
    <property type="match status" value="1"/>
</dbReference>
<comment type="similarity">
    <text evidence="1">Belongs to the cycloisomerase 2 family.</text>
</comment>
<gene>
    <name evidence="4" type="ordered locus">PSMK_27830</name>
</gene>
<dbReference type="RefSeq" id="WP_014438152.1">
    <property type="nucleotide sequence ID" value="NC_017080.1"/>
</dbReference>
<dbReference type="Gene3D" id="2.130.10.10">
    <property type="entry name" value="YVTN repeat-like/Quinoprotein amine dehydrogenase"/>
    <property type="match status" value="1"/>
</dbReference>
<reference evidence="4 5" key="1">
    <citation type="submission" date="2012-02" db="EMBL/GenBank/DDBJ databases">
        <title>Complete genome sequence of Phycisphaera mikurensis NBRC 102666.</title>
        <authorList>
            <person name="Ankai A."/>
            <person name="Hosoyama A."/>
            <person name="Terui Y."/>
            <person name="Sekine M."/>
            <person name="Fukai R."/>
            <person name="Kato Y."/>
            <person name="Nakamura S."/>
            <person name="Yamada-Narita S."/>
            <person name="Kawakoshi A."/>
            <person name="Fukunaga Y."/>
            <person name="Yamazaki S."/>
            <person name="Fujita N."/>
        </authorList>
    </citation>
    <scope>NUCLEOTIDE SEQUENCE [LARGE SCALE GENOMIC DNA]</scope>
    <source>
        <strain evidence="5">NBRC 102666 / KCTC 22515 / FYK2301M01</strain>
    </source>
</reference>
<accession>I0II54</accession>
<dbReference type="InterPro" id="IPR019405">
    <property type="entry name" value="Lactonase_7-beta_prop"/>
</dbReference>
<sequence>MNPAPGLLLGATLLATPAAAEPRPFFIGTDADGVYASTLDTDTGAMSPPVLAAAMEAPGFLWIHPTLPVLYAVGGGGGSRLVAFRIGGEGGLTRSASVGTGGEGACFVTVSPDGRLAAVAHYNSGSVALFPLADDGTPGEPTVARHAGRSVNEKRQTAPHAHSVRFTPDGRTLMAADLGTDKLYVYSVTGAGGLEPASPAAIDLPPGSGPRHFVFTPGGGAVLILNELAGTVSVAPVDPVTGGVTRTLPAVAADLPADAERASAEILFHPGGRHVYASNRGPGEIAWFAWNGENLERRGGVASGGDWPRNFRLTEDGRFLLVANQRSGNVASFRIDAQTGELVATGESIDVPGATCIKFRP</sequence>
<dbReference type="STRING" id="1142394.PSMK_27830"/>
<evidence type="ECO:0000256" key="2">
    <source>
        <dbReference type="ARBA" id="ARBA00022526"/>
    </source>
</evidence>
<dbReference type="InterPro" id="IPR015943">
    <property type="entry name" value="WD40/YVTN_repeat-like_dom_sf"/>
</dbReference>
<dbReference type="PANTHER" id="PTHR30344:SF1">
    <property type="entry name" value="6-PHOSPHOGLUCONOLACTONASE"/>
    <property type="match status" value="1"/>
</dbReference>
<dbReference type="Pfam" id="PF10282">
    <property type="entry name" value="Lactonase"/>
    <property type="match status" value="1"/>
</dbReference>
<dbReference type="InterPro" id="IPR011048">
    <property type="entry name" value="Haem_d1_sf"/>
</dbReference>
<organism evidence="4 5">
    <name type="scientific">Phycisphaera mikurensis (strain NBRC 102666 / KCTC 22515 / FYK2301M01)</name>
    <dbReference type="NCBI Taxonomy" id="1142394"/>
    <lineage>
        <taxon>Bacteria</taxon>
        <taxon>Pseudomonadati</taxon>
        <taxon>Planctomycetota</taxon>
        <taxon>Phycisphaerae</taxon>
        <taxon>Phycisphaerales</taxon>
        <taxon>Phycisphaeraceae</taxon>
        <taxon>Phycisphaera</taxon>
    </lineage>
</organism>
<dbReference type="GO" id="GO:0006006">
    <property type="term" value="P:glucose metabolic process"/>
    <property type="evidence" value="ECO:0007669"/>
    <property type="project" value="UniProtKB-KW"/>
</dbReference>
<keyword evidence="2" id="KW-0119">Carbohydrate metabolism</keyword>
<evidence type="ECO:0000256" key="3">
    <source>
        <dbReference type="SAM" id="MobiDB-lite"/>
    </source>
</evidence>
<dbReference type="EMBL" id="AP012338">
    <property type="protein sequence ID" value="BAM04942.1"/>
    <property type="molecule type" value="Genomic_DNA"/>
</dbReference>
<dbReference type="OrthoDB" id="9790815at2"/>
<dbReference type="InterPro" id="IPR050282">
    <property type="entry name" value="Cycloisomerase_2"/>
</dbReference>
<dbReference type="GO" id="GO:0017057">
    <property type="term" value="F:6-phosphogluconolactonase activity"/>
    <property type="evidence" value="ECO:0007669"/>
    <property type="project" value="TreeGrafter"/>
</dbReference>
<keyword evidence="2" id="KW-0313">Glucose metabolism</keyword>
<dbReference type="AlphaFoldDB" id="I0II54"/>
<protein>
    <recommendedName>
        <fullName evidence="6">6-phosphogluconolactonase</fullName>
    </recommendedName>
</protein>
<dbReference type="eggNOG" id="COG2706">
    <property type="taxonomic scope" value="Bacteria"/>
</dbReference>
<evidence type="ECO:0000313" key="5">
    <source>
        <dbReference type="Proteomes" id="UP000007881"/>
    </source>
</evidence>